<dbReference type="AlphaFoldDB" id="A0A2M8KJB6"/>
<evidence type="ECO:0000256" key="8">
    <source>
        <dbReference type="ARBA" id="ARBA00047552"/>
    </source>
</evidence>
<dbReference type="Pfam" id="PF00133">
    <property type="entry name" value="tRNA-synt_1"/>
    <property type="match status" value="1"/>
</dbReference>
<comment type="caution">
    <text evidence="13">The sequence shown here is derived from an EMBL/GenBank/DDBJ whole genome shotgun (WGS) entry which is preliminary data.</text>
</comment>
<evidence type="ECO:0000313" key="14">
    <source>
        <dbReference type="Proteomes" id="UP000231086"/>
    </source>
</evidence>
<dbReference type="GO" id="GO:0002161">
    <property type="term" value="F:aminoacyl-tRNA deacylase activity"/>
    <property type="evidence" value="ECO:0007669"/>
    <property type="project" value="InterPro"/>
</dbReference>
<evidence type="ECO:0000256" key="5">
    <source>
        <dbReference type="ARBA" id="ARBA00022840"/>
    </source>
</evidence>
<keyword evidence="4 10" id="KW-0547">Nucleotide-binding</keyword>
<dbReference type="CDD" id="cd00817">
    <property type="entry name" value="ValRS_core"/>
    <property type="match status" value="1"/>
</dbReference>
<keyword evidence="6 10" id="KW-0648">Protein biosynthesis</keyword>
<dbReference type="Gene3D" id="1.10.730.10">
    <property type="entry name" value="Isoleucyl-tRNA Synthetase, Domain 1"/>
    <property type="match status" value="1"/>
</dbReference>
<evidence type="ECO:0000313" key="13">
    <source>
        <dbReference type="EMBL" id="PJE60017.1"/>
    </source>
</evidence>
<dbReference type="InterPro" id="IPR033705">
    <property type="entry name" value="Anticodon_Ia_Val"/>
</dbReference>
<dbReference type="SUPFAM" id="SSF47323">
    <property type="entry name" value="Anticodon-binding domain of a subclass of class I aminoacyl-tRNA synthetases"/>
    <property type="match status" value="1"/>
</dbReference>
<dbReference type="InterPro" id="IPR002300">
    <property type="entry name" value="aa-tRNA-synth_Ia"/>
</dbReference>
<organism evidence="13 14">
    <name type="scientific">Candidatus Portnoybacteria bacterium CG10_big_fil_rev_8_21_14_0_10_44_7</name>
    <dbReference type="NCBI Taxonomy" id="1974816"/>
    <lineage>
        <taxon>Bacteria</taxon>
        <taxon>Candidatus Portnoyibacteriota</taxon>
    </lineage>
</organism>
<accession>A0A2M8KJB6</accession>
<sequence>MDKIYNHNQLEEKIYQLWEKGGYFQPQERGAPFCIIMPPPNANEALHLGHGVGSTIQDILTRYHRMNGFSTLWIPGFDHAGFETQTVFEKKLEKKGQSRFQFDRDTLYKMIWDYVAENKDLAKNQLKRLGASCDWSRQKFTLDPEIIEVVYDTFKKLHRDGLVYRGQRIVNWCPRHQTSLSELETKNKEEAGKLWYIKYKLKAKSLKLKAIVVATTRPETMLGDMAVAVNPDDKRYQNLIGQKVILPIVNREIPIVADKEIDMEFGTGAVKITPAHDQLDFEIAQRKKLKIFEIIGEDGKMTDVVPEKYQKLNTSQARELILEDLRKQNLLEKEEDYKHTVKTCYKCGRTIEPRVMDQWFVKVGPLAKKAIKAVKENEVKFVSKKYEKVFMHWMKNIRDWNISRQIVWGIRIPVWYCLSGEAEQSEAKTDNVCYVISDKKPKRCPKCGTTEFIPETDTFDTWFSSGQWPFATLQTGEKNDFKTFYPTAVMETGWDILFFWVARMIMLGLYRTDQVPFRTVYLHGLVRDKDKQKMSKSKGNVINPLAVVDQHGADALRMALVFGSTSDSDIVLGEDKIVAQRKFVTKIWNASRFVLTQLGDNFNPSKINAPHSKEDNWVLKELDKTTKKVSQNIEQYKFHEAAQAIYRFFWHAFCDRCIENTKVRIKRPKNPDDQTAAQLTLYNVLLGSLKLLHPFMPFITEAIYQKLPHKPKKALVAESWPT</sequence>
<comment type="similarity">
    <text evidence="10">Belongs to the class-I aminoacyl-tRNA synthetase family.</text>
</comment>
<keyword evidence="7 10" id="KW-0030">Aminoacyl-tRNA synthetase</keyword>
<dbReference type="InterPro" id="IPR014729">
    <property type="entry name" value="Rossmann-like_a/b/a_fold"/>
</dbReference>
<reference evidence="14" key="1">
    <citation type="submission" date="2017-09" db="EMBL/GenBank/DDBJ databases">
        <title>Depth-based differentiation of microbial function through sediment-hosted aquifers and enrichment of novel symbionts in the deep terrestrial subsurface.</title>
        <authorList>
            <person name="Probst A.J."/>
            <person name="Ladd B."/>
            <person name="Jarett J.K."/>
            <person name="Geller-Mcgrath D.E."/>
            <person name="Sieber C.M.K."/>
            <person name="Emerson J.B."/>
            <person name="Anantharaman K."/>
            <person name="Thomas B.C."/>
            <person name="Malmstrom R."/>
            <person name="Stieglmeier M."/>
            <person name="Klingl A."/>
            <person name="Woyke T."/>
            <person name="Ryan C.M."/>
            <person name="Banfield J.F."/>
        </authorList>
    </citation>
    <scope>NUCLEOTIDE SEQUENCE [LARGE SCALE GENOMIC DNA]</scope>
</reference>
<evidence type="ECO:0000256" key="7">
    <source>
        <dbReference type="ARBA" id="ARBA00023146"/>
    </source>
</evidence>
<keyword evidence="3 10" id="KW-0436">Ligase</keyword>
<proteinExistence type="inferred from homology"/>
<dbReference type="PANTHER" id="PTHR11946">
    <property type="entry name" value="VALYL-TRNA SYNTHETASES"/>
    <property type="match status" value="1"/>
</dbReference>
<dbReference type="NCBIfam" id="NF004349">
    <property type="entry name" value="PRK05729.1"/>
    <property type="match status" value="1"/>
</dbReference>
<dbReference type="Proteomes" id="UP000231086">
    <property type="component" value="Unassembled WGS sequence"/>
</dbReference>
<dbReference type="PANTHER" id="PTHR11946:SF93">
    <property type="entry name" value="VALINE--TRNA LIGASE, CHLOROPLASTIC_MITOCHONDRIAL 2"/>
    <property type="match status" value="1"/>
</dbReference>
<dbReference type="NCBIfam" id="TIGR00422">
    <property type="entry name" value="valS"/>
    <property type="match status" value="1"/>
</dbReference>
<dbReference type="CDD" id="cd07962">
    <property type="entry name" value="Anticodon_Ia_Val"/>
    <property type="match status" value="1"/>
</dbReference>
<evidence type="ECO:0000256" key="3">
    <source>
        <dbReference type="ARBA" id="ARBA00022598"/>
    </source>
</evidence>
<dbReference type="SUPFAM" id="SSF50677">
    <property type="entry name" value="ValRS/IleRS/LeuRS editing domain"/>
    <property type="match status" value="1"/>
</dbReference>
<dbReference type="GO" id="GO:0005829">
    <property type="term" value="C:cytosol"/>
    <property type="evidence" value="ECO:0007669"/>
    <property type="project" value="TreeGrafter"/>
</dbReference>
<dbReference type="EMBL" id="PFEA01000012">
    <property type="protein sequence ID" value="PJE60017.1"/>
    <property type="molecule type" value="Genomic_DNA"/>
</dbReference>
<evidence type="ECO:0000256" key="9">
    <source>
        <dbReference type="NCBIfam" id="TIGR00422"/>
    </source>
</evidence>
<dbReference type="InterPro" id="IPR009008">
    <property type="entry name" value="Val/Leu/Ile-tRNA-synth_edit"/>
</dbReference>
<keyword evidence="2" id="KW-0963">Cytoplasm</keyword>
<comment type="catalytic activity">
    <reaction evidence="8">
        <text>tRNA(Val) + L-valine + ATP = L-valyl-tRNA(Val) + AMP + diphosphate</text>
        <dbReference type="Rhea" id="RHEA:10704"/>
        <dbReference type="Rhea" id="RHEA-COMP:9672"/>
        <dbReference type="Rhea" id="RHEA-COMP:9708"/>
        <dbReference type="ChEBI" id="CHEBI:30616"/>
        <dbReference type="ChEBI" id="CHEBI:33019"/>
        <dbReference type="ChEBI" id="CHEBI:57762"/>
        <dbReference type="ChEBI" id="CHEBI:78442"/>
        <dbReference type="ChEBI" id="CHEBI:78537"/>
        <dbReference type="ChEBI" id="CHEBI:456215"/>
        <dbReference type="EC" id="6.1.1.9"/>
    </reaction>
</comment>
<dbReference type="PRINTS" id="PR00986">
    <property type="entry name" value="TRNASYNTHVAL"/>
</dbReference>
<dbReference type="PROSITE" id="PS00178">
    <property type="entry name" value="AA_TRNA_LIGASE_I"/>
    <property type="match status" value="1"/>
</dbReference>
<feature type="domain" description="Aminoacyl-tRNA synthetase class Ia" evidence="11">
    <location>
        <begin position="13"/>
        <end position="570"/>
    </location>
</feature>
<evidence type="ECO:0000259" key="11">
    <source>
        <dbReference type="Pfam" id="PF00133"/>
    </source>
</evidence>
<dbReference type="InterPro" id="IPR009080">
    <property type="entry name" value="tRNAsynth_Ia_anticodon-bd"/>
</dbReference>
<dbReference type="InterPro" id="IPR013155">
    <property type="entry name" value="M/V/L/I-tRNA-synth_anticd-bd"/>
</dbReference>
<dbReference type="SUPFAM" id="SSF52374">
    <property type="entry name" value="Nucleotidylyl transferase"/>
    <property type="match status" value="1"/>
</dbReference>
<evidence type="ECO:0000256" key="6">
    <source>
        <dbReference type="ARBA" id="ARBA00022917"/>
    </source>
</evidence>
<name>A0A2M8KJB6_9BACT</name>
<gene>
    <name evidence="13" type="ORF">COU85_00550</name>
</gene>
<dbReference type="GO" id="GO:0006438">
    <property type="term" value="P:valyl-tRNA aminoacylation"/>
    <property type="evidence" value="ECO:0007669"/>
    <property type="project" value="UniProtKB-UniRule"/>
</dbReference>
<evidence type="ECO:0000259" key="12">
    <source>
        <dbReference type="Pfam" id="PF08264"/>
    </source>
</evidence>
<dbReference type="InterPro" id="IPR001412">
    <property type="entry name" value="aa-tRNA-synth_I_CS"/>
</dbReference>
<protein>
    <recommendedName>
        <fullName evidence="1 9">Valine--tRNA ligase</fullName>
        <ecNumber evidence="1 9">6.1.1.9</ecNumber>
    </recommendedName>
</protein>
<keyword evidence="5 10" id="KW-0067">ATP-binding</keyword>
<dbReference type="EC" id="6.1.1.9" evidence="1 9"/>
<evidence type="ECO:0000256" key="4">
    <source>
        <dbReference type="ARBA" id="ARBA00022741"/>
    </source>
</evidence>
<evidence type="ECO:0000256" key="10">
    <source>
        <dbReference type="RuleBase" id="RU363035"/>
    </source>
</evidence>
<feature type="domain" description="Methionyl/Valyl/Leucyl/Isoleucyl-tRNA synthetase anticodon-binding" evidence="12">
    <location>
        <begin position="615"/>
        <end position="721"/>
    </location>
</feature>
<dbReference type="GO" id="GO:0004832">
    <property type="term" value="F:valine-tRNA ligase activity"/>
    <property type="evidence" value="ECO:0007669"/>
    <property type="project" value="UniProtKB-UniRule"/>
</dbReference>
<dbReference type="Gene3D" id="3.40.50.620">
    <property type="entry name" value="HUPs"/>
    <property type="match status" value="2"/>
</dbReference>
<evidence type="ECO:0000256" key="2">
    <source>
        <dbReference type="ARBA" id="ARBA00022490"/>
    </source>
</evidence>
<dbReference type="InterPro" id="IPR002303">
    <property type="entry name" value="Valyl-tRNA_ligase"/>
</dbReference>
<evidence type="ECO:0000256" key="1">
    <source>
        <dbReference type="ARBA" id="ARBA00013169"/>
    </source>
</evidence>
<dbReference type="GO" id="GO:0005524">
    <property type="term" value="F:ATP binding"/>
    <property type="evidence" value="ECO:0007669"/>
    <property type="project" value="UniProtKB-KW"/>
</dbReference>
<dbReference type="Pfam" id="PF08264">
    <property type="entry name" value="Anticodon_1"/>
    <property type="match status" value="1"/>
</dbReference>